<proteinExistence type="predicted"/>
<sequence length="53" mass="5721">TGRAQLGPTLTNNSRLHSPQTGSGGSSRRRKRCVSISPSVSIGYHFRNEKSPP</sequence>
<keyword evidence="3" id="KW-1185">Reference proteome</keyword>
<gene>
    <name evidence="2" type="ORF">AFUS01_LOCUS33209</name>
</gene>
<feature type="non-terminal residue" evidence="2">
    <location>
        <position position="53"/>
    </location>
</feature>
<feature type="region of interest" description="Disordered" evidence="1">
    <location>
        <begin position="1"/>
        <end position="38"/>
    </location>
</feature>
<dbReference type="Proteomes" id="UP000708208">
    <property type="component" value="Unassembled WGS sequence"/>
</dbReference>
<reference evidence="2" key="1">
    <citation type="submission" date="2021-06" db="EMBL/GenBank/DDBJ databases">
        <authorList>
            <person name="Hodson N. C."/>
            <person name="Mongue J. A."/>
            <person name="Jaron S. K."/>
        </authorList>
    </citation>
    <scope>NUCLEOTIDE SEQUENCE</scope>
</reference>
<evidence type="ECO:0000313" key="2">
    <source>
        <dbReference type="EMBL" id="CAG7822970.1"/>
    </source>
</evidence>
<protein>
    <submittedName>
        <fullName evidence="2">Uncharacterized protein</fullName>
    </submittedName>
</protein>
<comment type="caution">
    <text evidence="2">The sequence shown here is derived from an EMBL/GenBank/DDBJ whole genome shotgun (WGS) entry which is preliminary data.</text>
</comment>
<organism evidence="2 3">
    <name type="scientific">Allacma fusca</name>
    <dbReference type="NCBI Taxonomy" id="39272"/>
    <lineage>
        <taxon>Eukaryota</taxon>
        <taxon>Metazoa</taxon>
        <taxon>Ecdysozoa</taxon>
        <taxon>Arthropoda</taxon>
        <taxon>Hexapoda</taxon>
        <taxon>Collembola</taxon>
        <taxon>Symphypleona</taxon>
        <taxon>Sminthuridae</taxon>
        <taxon>Allacma</taxon>
    </lineage>
</organism>
<evidence type="ECO:0000313" key="3">
    <source>
        <dbReference type="Proteomes" id="UP000708208"/>
    </source>
</evidence>
<dbReference type="EMBL" id="CAJVCH010527949">
    <property type="protein sequence ID" value="CAG7822970.1"/>
    <property type="molecule type" value="Genomic_DNA"/>
</dbReference>
<evidence type="ECO:0000256" key="1">
    <source>
        <dbReference type="SAM" id="MobiDB-lite"/>
    </source>
</evidence>
<name>A0A8J2L0M7_9HEXA</name>
<feature type="compositionally biased region" description="Polar residues" evidence="1">
    <location>
        <begin position="8"/>
        <end position="21"/>
    </location>
</feature>
<dbReference type="AlphaFoldDB" id="A0A8J2L0M7"/>
<accession>A0A8J2L0M7</accession>